<dbReference type="AlphaFoldDB" id="A0A1C6VTD7"/>
<name>A0A1C6VTD7_9ACTN</name>
<protein>
    <submittedName>
        <fullName evidence="1">Uncharacterized protein</fullName>
    </submittedName>
</protein>
<reference evidence="2" key="1">
    <citation type="submission" date="2016-06" db="EMBL/GenBank/DDBJ databases">
        <authorList>
            <person name="Varghese N."/>
            <person name="Submissions Spin"/>
        </authorList>
    </citation>
    <scope>NUCLEOTIDE SEQUENCE [LARGE SCALE GENOMIC DNA]</scope>
    <source>
        <strain evidence="2">DSM 43903</strain>
    </source>
</reference>
<accession>A0A1C6VTD7</accession>
<organism evidence="1 2">
    <name type="scientific">Micromonospora citrea</name>
    <dbReference type="NCBI Taxonomy" id="47855"/>
    <lineage>
        <taxon>Bacteria</taxon>
        <taxon>Bacillati</taxon>
        <taxon>Actinomycetota</taxon>
        <taxon>Actinomycetes</taxon>
        <taxon>Micromonosporales</taxon>
        <taxon>Micromonosporaceae</taxon>
        <taxon>Micromonospora</taxon>
    </lineage>
</organism>
<evidence type="ECO:0000313" key="2">
    <source>
        <dbReference type="Proteomes" id="UP000199001"/>
    </source>
</evidence>
<dbReference type="STRING" id="47855.GA0070606_5091"/>
<keyword evidence="2" id="KW-1185">Reference proteome</keyword>
<evidence type="ECO:0000313" key="1">
    <source>
        <dbReference type="EMBL" id="SCL69472.1"/>
    </source>
</evidence>
<dbReference type="EMBL" id="FMHZ01000002">
    <property type="protein sequence ID" value="SCL69472.1"/>
    <property type="molecule type" value="Genomic_DNA"/>
</dbReference>
<proteinExistence type="predicted"/>
<gene>
    <name evidence="1" type="ORF">GA0070606_5091</name>
</gene>
<dbReference type="Proteomes" id="UP000199001">
    <property type="component" value="Unassembled WGS sequence"/>
</dbReference>
<sequence>MPYEPNMPPGEHTPPISGTEFASAQDVEDADDVLFAHPPRPVTRWMCGCGEPYPCPEVRFAHLVKHARVAL</sequence>